<feature type="transmembrane region" description="Helical" evidence="7">
    <location>
        <begin position="352"/>
        <end position="372"/>
    </location>
</feature>
<feature type="compositionally biased region" description="Acidic residues" evidence="6">
    <location>
        <begin position="182"/>
        <end position="204"/>
    </location>
</feature>
<dbReference type="Proteomes" id="UP001378960">
    <property type="component" value="Unassembled WGS sequence"/>
</dbReference>
<feature type="transmembrane region" description="Helical" evidence="7">
    <location>
        <begin position="428"/>
        <end position="450"/>
    </location>
</feature>
<keyword evidence="3 7" id="KW-0812">Transmembrane</keyword>
<evidence type="ECO:0000259" key="8">
    <source>
        <dbReference type="Pfam" id="PF01490"/>
    </source>
</evidence>
<feature type="transmembrane region" description="Helical" evidence="7">
    <location>
        <begin position="218"/>
        <end position="238"/>
    </location>
</feature>
<evidence type="ECO:0000256" key="1">
    <source>
        <dbReference type="ARBA" id="ARBA00004141"/>
    </source>
</evidence>
<feature type="transmembrane region" description="Helical" evidence="7">
    <location>
        <begin position="587"/>
        <end position="609"/>
    </location>
</feature>
<evidence type="ECO:0000256" key="4">
    <source>
        <dbReference type="ARBA" id="ARBA00022989"/>
    </source>
</evidence>
<keyword evidence="4 7" id="KW-1133">Transmembrane helix</keyword>
<comment type="subcellular location">
    <subcellularLocation>
        <location evidence="1">Membrane</location>
        <topology evidence="1">Multi-pass membrane protein</topology>
    </subcellularLocation>
</comment>
<dbReference type="Pfam" id="PF01490">
    <property type="entry name" value="Aa_trans"/>
    <property type="match status" value="1"/>
</dbReference>
<dbReference type="InterPro" id="IPR013057">
    <property type="entry name" value="AA_transpt_TM"/>
</dbReference>
<dbReference type="GO" id="GO:0005302">
    <property type="term" value="F:L-tyrosine transmembrane transporter activity"/>
    <property type="evidence" value="ECO:0007669"/>
    <property type="project" value="TreeGrafter"/>
</dbReference>
<evidence type="ECO:0000256" key="6">
    <source>
        <dbReference type="SAM" id="MobiDB-lite"/>
    </source>
</evidence>
<gene>
    <name evidence="9" type="ORF">DAPK24_007410</name>
</gene>
<proteinExistence type="inferred from homology"/>
<dbReference type="EMBL" id="BTGB01000001">
    <property type="protein sequence ID" value="GMM44166.1"/>
    <property type="molecule type" value="Genomic_DNA"/>
</dbReference>
<accession>A0AAV5QYX1</accession>
<evidence type="ECO:0000256" key="5">
    <source>
        <dbReference type="ARBA" id="ARBA00023136"/>
    </source>
</evidence>
<feature type="transmembrane region" description="Helical" evidence="7">
    <location>
        <begin position="395"/>
        <end position="416"/>
    </location>
</feature>
<keyword evidence="10" id="KW-1185">Reference proteome</keyword>
<comment type="caution">
    <text evidence="9">The sequence shown here is derived from an EMBL/GenBank/DDBJ whole genome shotgun (WGS) entry which is preliminary data.</text>
</comment>
<dbReference type="GO" id="GO:0005774">
    <property type="term" value="C:vacuolar membrane"/>
    <property type="evidence" value="ECO:0007669"/>
    <property type="project" value="TreeGrafter"/>
</dbReference>
<comment type="similarity">
    <text evidence="2">Belongs to the amino acid/polyamine transporter 2 family.</text>
</comment>
<protein>
    <recommendedName>
        <fullName evidence="8">Amino acid transporter transmembrane domain-containing protein</fullName>
    </recommendedName>
</protein>
<feature type="transmembrane region" description="Helical" evidence="7">
    <location>
        <begin position="286"/>
        <end position="307"/>
    </location>
</feature>
<evidence type="ECO:0000256" key="2">
    <source>
        <dbReference type="ARBA" id="ARBA00008066"/>
    </source>
</evidence>
<feature type="transmembrane region" description="Helical" evidence="7">
    <location>
        <begin position="621"/>
        <end position="640"/>
    </location>
</feature>
<feature type="transmembrane region" description="Helical" evidence="7">
    <location>
        <begin position="470"/>
        <end position="495"/>
    </location>
</feature>
<evidence type="ECO:0000313" key="9">
    <source>
        <dbReference type="EMBL" id="GMM44166.1"/>
    </source>
</evidence>
<keyword evidence="5 7" id="KW-0472">Membrane</keyword>
<evidence type="ECO:0000256" key="7">
    <source>
        <dbReference type="SAM" id="Phobius"/>
    </source>
</evidence>
<feature type="transmembrane region" description="Helical" evidence="7">
    <location>
        <begin position="244"/>
        <end position="265"/>
    </location>
</feature>
<feature type="transmembrane region" description="Helical" evidence="7">
    <location>
        <begin position="327"/>
        <end position="345"/>
    </location>
</feature>
<dbReference type="PANTHER" id="PTHR22950:SF530">
    <property type="entry name" value="VACUOLAR AMINO ACID TRANSPORTER 3"/>
    <property type="match status" value="1"/>
</dbReference>
<feature type="transmembrane region" description="Helical" evidence="7">
    <location>
        <begin position="563"/>
        <end position="581"/>
    </location>
</feature>
<evidence type="ECO:0000313" key="10">
    <source>
        <dbReference type="Proteomes" id="UP001378960"/>
    </source>
</evidence>
<name>A0AAV5QYX1_PICKL</name>
<feature type="region of interest" description="Disordered" evidence="6">
    <location>
        <begin position="182"/>
        <end position="209"/>
    </location>
</feature>
<feature type="domain" description="Amino acid transporter transmembrane" evidence="8">
    <location>
        <begin position="212"/>
        <end position="643"/>
    </location>
</feature>
<sequence length="646" mass="72753">MSKVTAESFQTKDSVFMSGNFSAKHIKPTINETIPEIKATGDPTSTKPSTVTITGGFKTINTQDNNEFNNQLGVSINRTPHRESLLSASITSKGTEFSIKKSISNTEQSIHRARSMNLPNDIVTEERREFTPIENDMPNVIDTDESIMFRQPQPHNRFLKNKSFNRNIKTFTGMYWKFAGEDLEDGEEEEEDDEDESEMEDEENISSSSGKKTTTLKAFLLLLKAFLGTGIIFLPKAFSNGGLLFSNLMIISFSLISYFCFIILIKTTSKCNVSGYGDVGFKLYGGIFQFIILLSLALSQLGFASTYIVFVSKNFKQIIDRLLGDEYSIGCFIIIQFLIFVPISFTRNISKLGACALIADIFIFLGLIYIYFQSSHKLIVDGIADNLIMFNSNNWTLFIGTAVFTYEGIGLLIPIQESMKYPENFNKLLFIVMIIVTIVFTSIASISYLSFGNNVHTIILMNFPMNEMTIIIQILYSMAILLSTPIQIFPTIKIIESYLFNKERKTWKDKIRRNSEAISILSNNTSSALSTYSSIMGSPNMNLVNNEGLVSGKSDNSIKLMKNILRIIVISIMSLISYLGSENLDKFVSLIGSLTCVPLIYIYPPLLYYKQFHSEMRTIEKCFTLIVLISGCVVMSYTSYQTISTW</sequence>
<organism evidence="9 10">
    <name type="scientific">Pichia kluyveri</name>
    <name type="common">Yeast</name>
    <dbReference type="NCBI Taxonomy" id="36015"/>
    <lineage>
        <taxon>Eukaryota</taxon>
        <taxon>Fungi</taxon>
        <taxon>Dikarya</taxon>
        <taxon>Ascomycota</taxon>
        <taxon>Saccharomycotina</taxon>
        <taxon>Pichiomycetes</taxon>
        <taxon>Pichiales</taxon>
        <taxon>Pichiaceae</taxon>
        <taxon>Pichia</taxon>
    </lineage>
</organism>
<dbReference type="AlphaFoldDB" id="A0AAV5QYX1"/>
<dbReference type="PANTHER" id="PTHR22950">
    <property type="entry name" value="AMINO ACID TRANSPORTER"/>
    <property type="match status" value="1"/>
</dbReference>
<reference evidence="9 10" key="1">
    <citation type="journal article" date="2023" name="Elife">
        <title>Identification of key yeast species and microbe-microbe interactions impacting larval growth of Drosophila in the wild.</title>
        <authorList>
            <person name="Mure A."/>
            <person name="Sugiura Y."/>
            <person name="Maeda R."/>
            <person name="Honda K."/>
            <person name="Sakurai N."/>
            <person name="Takahashi Y."/>
            <person name="Watada M."/>
            <person name="Katoh T."/>
            <person name="Gotoh A."/>
            <person name="Gotoh Y."/>
            <person name="Taniguchi I."/>
            <person name="Nakamura K."/>
            <person name="Hayashi T."/>
            <person name="Katayama T."/>
            <person name="Uemura T."/>
            <person name="Hattori Y."/>
        </authorList>
    </citation>
    <scope>NUCLEOTIDE SEQUENCE [LARGE SCALE GENOMIC DNA]</scope>
    <source>
        <strain evidence="9 10">PK-24</strain>
    </source>
</reference>
<evidence type="ECO:0000256" key="3">
    <source>
        <dbReference type="ARBA" id="ARBA00022692"/>
    </source>
</evidence>